<feature type="non-terminal residue" evidence="2">
    <location>
        <position position="1"/>
    </location>
</feature>
<feature type="region of interest" description="Disordered" evidence="1">
    <location>
        <begin position="137"/>
        <end position="168"/>
    </location>
</feature>
<name>A0A699RLL3_TANCI</name>
<feature type="compositionally biased region" description="Basic and acidic residues" evidence="1">
    <location>
        <begin position="158"/>
        <end position="168"/>
    </location>
</feature>
<sequence length="168" mass="19460">SNPIFKMVVDLLMHTNFHMAFTASTIIPLIYIQQFWDTIQYDKKAGIYRCQLDEQWFILTKDTLREAFQITPLNNTQAFVSPPSAEVLVDLVNQLGYPRMVKNVSNIVTNDMFQPVYPVHTYIYGKQAESVSTYDWEEKGNSDFDSKHPLHQTYHPSSSKETHVPPKT</sequence>
<dbReference type="AlphaFoldDB" id="A0A699RLL3"/>
<comment type="caution">
    <text evidence="2">The sequence shown here is derived from an EMBL/GenBank/DDBJ whole genome shotgun (WGS) entry which is preliminary data.</text>
</comment>
<proteinExistence type="predicted"/>
<protein>
    <recommendedName>
        <fullName evidence="3">Monodehydroascorbate reductase</fullName>
    </recommendedName>
</protein>
<organism evidence="2">
    <name type="scientific">Tanacetum cinerariifolium</name>
    <name type="common">Dalmatian daisy</name>
    <name type="synonym">Chrysanthemum cinerariifolium</name>
    <dbReference type="NCBI Taxonomy" id="118510"/>
    <lineage>
        <taxon>Eukaryota</taxon>
        <taxon>Viridiplantae</taxon>
        <taxon>Streptophyta</taxon>
        <taxon>Embryophyta</taxon>
        <taxon>Tracheophyta</taxon>
        <taxon>Spermatophyta</taxon>
        <taxon>Magnoliopsida</taxon>
        <taxon>eudicotyledons</taxon>
        <taxon>Gunneridae</taxon>
        <taxon>Pentapetalae</taxon>
        <taxon>asterids</taxon>
        <taxon>campanulids</taxon>
        <taxon>Asterales</taxon>
        <taxon>Asteraceae</taxon>
        <taxon>Asteroideae</taxon>
        <taxon>Anthemideae</taxon>
        <taxon>Anthemidinae</taxon>
        <taxon>Tanacetum</taxon>
    </lineage>
</organism>
<dbReference type="EMBL" id="BKCJ011109743">
    <property type="protein sequence ID" value="GFC87330.1"/>
    <property type="molecule type" value="Genomic_DNA"/>
</dbReference>
<reference evidence="2" key="1">
    <citation type="journal article" date="2019" name="Sci. Rep.">
        <title>Draft genome of Tanacetum cinerariifolium, the natural source of mosquito coil.</title>
        <authorList>
            <person name="Yamashiro T."/>
            <person name="Shiraishi A."/>
            <person name="Satake H."/>
            <person name="Nakayama K."/>
        </authorList>
    </citation>
    <scope>NUCLEOTIDE SEQUENCE</scope>
</reference>
<evidence type="ECO:0008006" key="3">
    <source>
        <dbReference type="Google" id="ProtNLM"/>
    </source>
</evidence>
<gene>
    <name evidence="2" type="ORF">Tci_859300</name>
</gene>
<accession>A0A699RLL3</accession>
<evidence type="ECO:0000256" key="1">
    <source>
        <dbReference type="SAM" id="MobiDB-lite"/>
    </source>
</evidence>
<feature type="compositionally biased region" description="Basic and acidic residues" evidence="1">
    <location>
        <begin position="137"/>
        <end position="148"/>
    </location>
</feature>
<evidence type="ECO:0000313" key="2">
    <source>
        <dbReference type="EMBL" id="GFC87330.1"/>
    </source>
</evidence>